<accession>A0A225UE15</accession>
<keyword evidence="2" id="KW-1185">Reference proteome</keyword>
<dbReference type="CDD" id="cd14686">
    <property type="entry name" value="bZIP"/>
    <property type="match status" value="1"/>
</dbReference>
<dbReference type="EMBL" id="NBNE01020589">
    <property type="protein sequence ID" value="OWY91295.1"/>
    <property type="molecule type" value="Genomic_DNA"/>
</dbReference>
<evidence type="ECO:0000313" key="2">
    <source>
        <dbReference type="Proteomes" id="UP000198211"/>
    </source>
</evidence>
<name>A0A225UE15_9STRA</name>
<reference evidence="2" key="1">
    <citation type="submission" date="2017-03" db="EMBL/GenBank/DDBJ databases">
        <title>Phytopthora megakarya and P. palmivora, two closely related causual agents of cacao black pod achieved similar genome size and gene model numbers by different mechanisms.</title>
        <authorList>
            <person name="Ali S."/>
            <person name="Shao J."/>
            <person name="Larry D.J."/>
            <person name="Kronmiller B."/>
            <person name="Shen D."/>
            <person name="Strem M.D."/>
            <person name="Melnick R.L."/>
            <person name="Guiltinan M.J."/>
            <person name="Tyler B.M."/>
            <person name="Meinhardt L.W."/>
            <person name="Bailey B.A."/>
        </authorList>
    </citation>
    <scope>NUCLEOTIDE SEQUENCE [LARGE SCALE GENOMIC DNA]</scope>
    <source>
        <strain evidence="2">zdho120</strain>
    </source>
</reference>
<sequence length="260" mass="30034">MKTIHQNNLDVVDVLTQHQREQRRNSQQRYRRKKRQIVVSLAQDVQRLRLQILKHELERRILGSRPPTSVTPWIVVSEYYRLFRNGLNRPQTPAPSSVSKPTSYERDGTQINFLREVMSPDVSVNSGFGVDALIQEWSAVPLMYQDIAVHLVRLEYNGAHTILATVKACITITEEMLRWEFPYFVDRSQDHQTSRLMTKLVGQQLVIPTTARFEWDPIERRVLSVHYSSDLVTPFLKILGNIRDAAIVLDNSLLSLAMGS</sequence>
<proteinExistence type="predicted"/>
<dbReference type="OrthoDB" id="121427at2759"/>
<evidence type="ECO:0008006" key="3">
    <source>
        <dbReference type="Google" id="ProtNLM"/>
    </source>
</evidence>
<organism evidence="1 2">
    <name type="scientific">Phytophthora megakarya</name>
    <dbReference type="NCBI Taxonomy" id="4795"/>
    <lineage>
        <taxon>Eukaryota</taxon>
        <taxon>Sar</taxon>
        <taxon>Stramenopiles</taxon>
        <taxon>Oomycota</taxon>
        <taxon>Peronosporomycetes</taxon>
        <taxon>Peronosporales</taxon>
        <taxon>Peronosporaceae</taxon>
        <taxon>Phytophthora</taxon>
    </lineage>
</organism>
<dbReference type="Proteomes" id="UP000198211">
    <property type="component" value="Unassembled WGS sequence"/>
</dbReference>
<protein>
    <recommendedName>
        <fullName evidence="3">Bzip transcription factor</fullName>
    </recommendedName>
</protein>
<gene>
    <name evidence="1" type="ORF">PHMEG_00040185</name>
</gene>
<comment type="caution">
    <text evidence="1">The sequence shown here is derived from an EMBL/GenBank/DDBJ whole genome shotgun (WGS) entry which is preliminary data.</text>
</comment>
<dbReference type="AlphaFoldDB" id="A0A225UE15"/>
<evidence type="ECO:0000313" key="1">
    <source>
        <dbReference type="EMBL" id="OWY91295.1"/>
    </source>
</evidence>